<feature type="transmembrane region" description="Helical" evidence="1">
    <location>
        <begin position="118"/>
        <end position="141"/>
    </location>
</feature>
<protein>
    <submittedName>
        <fullName evidence="2">Uncharacterized protein</fullName>
    </submittedName>
</protein>
<gene>
    <name evidence="2" type="ORF">IT882_08430</name>
</gene>
<evidence type="ECO:0000313" key="3">
    <source>
        <dbReference type="Proteomes" id="UP000594480"/>
    </source>
</evidence>
<organism evidence="2 3">
    <name type="scientific">Microbacterium schleiferi</name>
    <dbReference type="NCBI Taxonomy" id="69362"/>
    <lineage>
        <taxon>Bacteria</taxon>
        <taxon>Bacillati</taxon>
        <taxon>Actinomycetota</taxon>
        <taxon>Actinomycetes</taxon>
        <taxon>Micrococcales</taxon>
        <taxon>Microbacteriaceae</taxon>
        <taxon>Microbacterium</taxon>
    </lineage>
</organism>
<keyword evidence="1" id="KW-1133">Transmembrane helix</keyword>
<keyword evidence="1" id="KW-0472">Membrane</keyword>
<dbReference type="InterPro" id="IPR036259">
    <property type="entry name" value="MFS_trans_sf"/>
</dbReference>
<dbReference type="AlphaFoldDB" id="A0A7S8RG00"/>
<dbReference type="InterPro" id="IPR045713">
    <property type="entry name" value="DUF6069"/>
</dbReference>
<reference evidence="2 3" key="1">
    <citation type="submission" date="2020-11" db="EMBL/GenBank/DDBJ databases">
        <title>Amino acid is mineralized and recycled by bacteria in oceanic microbiome.</title>
        <authorList>
            <person name="Zheng L.Y."/>
        </authorList>
    </citation>
    <scope>NUCLEOTIDE SEQUENCE [LARGE SCALE GENOMIC DNA]</scope>
    <source>
        <strain evidence="2 3">A32-1</strain>
    </source>
</reference>
<evidence type="ECO:0000256" key="1">
    <source>
        <dbReference type="SAM" id="Phobius"/>
    </source>
</evidence>
<dbReference type="Pfam" id="PF19545">
    <property type="entry name" value="DUF6069"/>
    <property type="match status" value="1"/>
</dbReference>
<dbReference type="Proteomes" id="UP000594480">
    <property type="component" value="Chromosome"/>
</dbReference>
<accession>A0A7S8RG00</accession>
<feature type="transmembrane region" description="Helical" evidence="1">
    <location>
        <begin position="89"/>
        <end position="112"/>
    </location>
</feature>
<dbReference type="KEGG" id="msf:IT882_08430"/>
<dbReference type="RefSeq" id="WP_195691525.1">
    <property type="nucleotide sequence ID" value="NZ_CP064760.1"/>
</dbReference>
<sequence>MTAQPASARSDRATTSKPRTVLLLAGAIVLAVALNAAIALAATAMGAPAGYSPLSLPVQALFTVLGVVVGWVGWNLVRNRARNPRRTLQILIPVVLIASLIPDLLLLALGFIPGTNVQAVVALMLMHVVVVGCAVPAYVLASPVLQTR</sequence>
<evidence type="ECO:0000313" key="2">
    <source>
        <dbReference type="EMBL" id="QPE03421.1"/>
    </source>
</evidence>
<keyword evidence="1" id="KW-0812">Transmembrane</keyword>
<dbReference type="SUPFAM" id="SSF103473">
    <property type="entry name" value="MFS general substrate transporter"/>
    <property type="match status" value="1"/>
</dbReference>
<dbReference type="EMBL" id="CP064760">
    <property type="protein sequence ID" value="QPE03421.1"/>
    <property type="molecule type" value="Genomic_DNA"/>
</dbReference>
<name>A0A7S8RG00_9MICO</name>
<feature type="transmembrane region" description="Helical" evidence="1">
    <location>
        <begin position="21"/>
        <end position="44"/>
    </location>
</feature>
<keyword evidence="3" id="KW-1185">Reference proteome</keyword>
<feature type="transmembrane region" description="Helical" evidence="1">
    <location>
        <begin position="56"/>
        <end position="77"/>
    </location>
</feature>
<proteinExistence type="predicted"/>